<keyword evidence="5" id="KW-0190">Covalent protein-DNA linkage</keyword>
<dbReference type="EC" id="3.4.-.-" evidence="8"/>
<organism evidence="9 10">
    <name type="scientific">Nitratireductor rhodophyticola</name>
    <dbReference type="NCBI Taxonomy" id="2854036"/>
    <lineage>
        <taxon>Bacteria</taxon>
        <taxon>Pseudomonadati</taxon>
        <taxon>Pseudomonadota</taxon>
        <taxon>Alphaproteobacteria</taxon>
        <taxon>Hyphomicrobiales</taxon>
        <taxon>Phyllobacteriaceae</taxon>
        <taxon>Nitratireductor</taxon>
    </lineage>
</organism>
<evidence type="ECO:0000256" key="8">
    <source>
        <dbReference type="RuleBase" id="RU364100"/>
    </source>
</evidence>
<keyword evidence="4 8" id="KW-0378">Hydrolase</keyword>
<evidence type="ECO:0000313" key="10">
    <source>
        <dbReference type="Proteomes" id="UP000777661"/>
    </source>
</evidence>
<proteinExistence type="inferred from homology"/>
<dbReference type="InterPro" id="IPR036590">
    <property type="entry name" value="SRAP-like"/>
</dbReference>
<accession>A0ABS7R1Z5</accession>
<dbReference type="Pfam" id="PF02586">
    <property type="entry name" value="SRAP"/>
    <property type="match status" value="1"/>
</dbReference>
<dbReference type="InterPro" id="IPR003738">
    <property type="entry name" value="SRAP"/>
</dbReference>
<evidence type="ECO:0000256" key="6">
    <source>
        <dbReference type="ARBA" id="ARBA00023125"/>
    </source>
</evidence>
<comment type="caution">
    <text evidence="9">The sequence shown here is derived from an EMBL/GenBank/DDBJ whole genome shotgun (WGS) entry which is preliminary data.</text>
</comment>
<evidence type="ECO:0000313" key="9">
    <source>
        <dbReference type="EMBL" id="MBY8914956.1"/>
    </source>
</evidence>
<keyword evidence="7" id="KW-0456">Lyase</keyword>
<evidence type="ECO:0000256" key="7">
    <source>
        <dbReference type="ARBA" id="ARBA00023239"/>
    </source>
</evidence>
<keyword evidence="10" id="KW-1185">Reference proteome</keyword>
<comment type="similarity">
    <text evidence="1 8">Belongs to the SOS response-associated peptidase family.</text>
</comment>
<dbReference type="EMBL" id="JAHSQO010000001">
    <property type="protein sequence ID" value="MBY8914956.1"/>
    <property type="molecule type" value="Genomic_DNA"/>
</dbReference>
<evidence type="ECO:0000256" key="2">
    <source>
        <dbReference type="ARBA" id="ARBA00022670"/>
    </source>
</evidence>
<protein>
    <recommendedName>
        <fullName evidence="8">Abasic site processing protein</fullName>
        <ecNumber evidence="8">3.4.-.-</ecNumber>
    </recommendedName>
</protein>
<sequence>MCNLYNMTSTRQAIRDFIKTTREYAFNEPSLQVYPNRYAPIVRLGEDGEREMVRARWGMPTPPMFIKGQHDSGVTNIRNTSSAHWRKWLSPDSRCLVPVTSFAEPDPASKKEGDKRTPNAWFALNEERPLFVFAGLWTPWHGKRMAREEPDDHEVYGFLTTEPNSVVAPVHKKAMPVILTTEDEMTAWLTEPWEEAKKLQRPLPDDKLMIVDPPDVPG</sequence>
<evidence type="ECO:0000256" key="4">
    <source>
        <dbReference type="ARBA" id="ARBA00022801"/>
    </source>
</evidence>
<keyword evidence="6" id="KW-0238">DNA-binding</keyword>
<gene>
    <name evidence="9" type="ORF">KVG22_00015</name>
</gene>
<evidence type="ECO:0000256" key="3">
    <source>
        <dbReference type="ARBA" id="ARBA00022763"/>
    </source>
</evidence>
<keyword evidence="3" id="KW-0227">DNA damage</keyword>
<dbReference type="Gene3D" id="3.90.1680.20">
    <property type="match status" value="2"/>
</dbReference>
<dbReference type="PANTHER" id="PTHR13604:SF0">
    <property type="entry name" value="ABASIC SITE PROCESSING PROTEIN HMCES"/>
    <property type="match status" value="1"/>
</dbReference>
<dbReference type="RefSeq" id="WP_223004507.1">
    <property type="nucleotide sequence ID" value="NZ_JAHSQO010000001.1"/>
</dbReference>
<dbReference type="Proteomes" id="UP000777661">
    <property type="component" value="Unassembled WGS sequence"/>
</dbReference>
<name>A0ABS7R1Z5_9HYPH</name>
<dbReference type="PANTHER" id="PTHR13604">
    <property type="entry name" value="DC12-RELATED"/>
    <property type="match status" value="1"/>
</dbReference>
<reference evidence="9 10" key="1">
    <citation type="submission" date="2021-06" db="EMBL/GenBank/DDBJ databases">
        <title>Nitratireductor porphyridii sp. nov., isolated from a small marine red alga, Porphyridium purpureum in South Korea.</title>
        <authorList>
            <person name="Kim K.H."/>
            <person name="Kristyanto S."/>
            <person name="Jeon C.O."/>
        </authorList>
    </citation>
    <scope>NUCLEOTIDE SEQUENCE [LARGE SCALE GENOMIC DNA]</scope>
    <source>
        <strain evidence="9 10">R6</strain>
    </source>
</reference>
<evidence type="ECO:0000256" key="1">
    <source>
        <dbReference type="ARBA" id="ARBA00008136"/>
    </source>
</evidence>
<keyword evidence="2 8" id="KW-0645">Protease</keyword>
<evidence type="ECO:0000256" key="5">
    <source>
        <dbReference type="ARBA" id="ARBA00023124"/>
    </source>
</evidence>
<dbReference type="SUPFAM" id="SSF143081">
    <property type="entry name" value="BB1717-like"/>
    <property type="match status" value="1"/>
</dbReference>